<name>A0A024XA06_PLAFC</name>
<evidence type="ECO:0000313" key="2">
    <source>
        <dbReference type="Proteomes" id="UP000030694"/>
    </source>
</evidence>
<reference evidence="1 2" key="1">
    <citation type="submission" date="2013-02" db="EMBL/GenBank/DDBJ databases">
        <title>The Genome Annotation of Plasmodium falciparum CAMP/Malaysia.</title>
        <authorList>
            <consortium name="The Broad Institute Genome Sequencing Platform"/>
            <consortium name="The Broad Institute Genome Sequencing Center for Infectious Disease"/>
            <person name="Neafsey D."/>
            <person name="Hoffman S."/>
            <person name="Volkman S."/>
            <person name="Rosenthal P."/>
            <person name="Walker B."/>
            <person name="Young S.K."/>
            <person name="Zeng Q."/>
            <person name="Gargeya S."/>
            <person name="Fitzgerald M."/>
            <person name="Haas B."/>
            <person name="Abouelleil A."/>
            <person name="Allen A.W."/>
            <person name="Alvarado L."/>
            <person name="Arachchi H.M."/>
            <person name="Berlin A.M."/>
            <person name="Chapman S.B."/>
            <person name="Gainer-Dewar J."/>
            <person name="Goldberg J."/>
            <person name="Griggs A."/>
            <person name="Gujja S."/>
            <person name="Hansen M."/>
            <person name="Howarth C."/>
            <person name="Imamovic A."/>
            <person name="Ireland A."/>
            <person name="Larimer J."/>
            <person name="McCowan C."/>
            <person name="Murphy C."/>
            <person name="Pearson M."/>
            <person name="Poon T.W."/>
            <person name="Priest M."/>
            <person name="Roberts A."/>
            <person name="Saif S."/>
            <person name="Shea T."/>
            <person name="Sisk P."/>
            <person name="Sykes S."/>
            <person name="Wortman J."/>
            <person name="Nusbaum C."/>
            <person name="Birren B."/>
        </authorList>
    </citation>
    <scope>NUCLEOTIDE SEQUENCE [LARGE SCALE GENOMIC DNA]</scope>
    <source>
        <strain evidence="1 2">CAMP/Malaysia</strain>
    </source>
</reference>
<dbReference type="EMBL" id="KI927509">
    <property type="protein sequence ID" value="ETW62033.1"/>
    <property type="molecule type" value="Genomic_DNA"/>
</dbReference>
<evidence type="ECO:0000313" key="1">
    <source>
        <dbReference type="EMBL" id="ETW62033.1"/>
    </source>
</evidence>
<dbReference type="Proteomes" id="UP000030694">
    <property type="component" value="Unassembled WGS sequence"/>
</dbReference>
<gene>
    <name evidence="1" type="ORF">PFMC_02133</name>
</gene>
<proteinExistence type="predicted"/>
<sequence length="40" mass="4893">MDKQKIYNLKAYKKKCIYIYKILPITTVQIKSAVYINKYY</sequence>
<protein>
    <submittedName>
        <fullName evidence="1">Uncharacterized protein</fullName>
    </submittedName>
</protein>
<accession>A0A024XA06</accession>
<organism evidence="1 2">
    <name type="scientific">Plasmodium falciparum (isolate Camp / Malaysia)</name>
    <dbReference type="NCBI Taxonomy" id="5835"/>
    <lineage>
        <taxon>Eukaryota</taxon>
        <taxon>Sar</taxon>
        <taxon>Alveolata</taxon>
        <taxon>Apicomplexa</taxon>
        <taxon>Aconoidasida</taxon>
        <taxon>Haemosporida</taxon>
        <taxon>Plasmodiidae</taxon>
        <taxon>Plasmodium</taxon>
        <taxon>Plasmodium (Laverania)</taxon>
    </lineage>
</organism>
<reference evidence="1 2" key="2">
    <citation type="submission" date="2013-02" db="EMBL/GenBank/DDBJ databases">
        <title>The Genome Sequence of Plasmodium falciparum CAMP/Malaysia.</title>
        <authorList>
            <consortium name="The Broad Institute Genome Sequencing Platform"/>
            <consortium name="The Broad Institute Genome Sequencing Center for Infectious Disease"/>
            <person name="Neafsey D."/>
            <person name="Cheeseman I."/>
            <person name="Volkman S."/>
            <person name="Adams J."/>
            <person name="Walker B."/>
            <person name="Young S.K."/>
            <person name="Zeng Q."/>
            <person name="Gargeya S."/>
            <person name="Fitzgerald M."/>
            <person name="Haas B."/>
            <person name="Abouelleil A."/>
            <person name="Alvarado L."/>
            <person name="Arachchi H.M."/>
            <person name="Berlin A.M."/>
            <person name="Chapman S.B."/>
            <person name="Dewar J."/>
            <person name="Goldberg J."/>
            <person name="Griggs A."/>
            <person name="Gujja S."/>
            <person name="Hansen M."/>
            <person name="Howarth C."/>
            <person name="Imamovic A."/>
            <person name="Larimer J."/>
            <person name="McCowan C."/>
            <person name="Murphy C."/>
            <person name="Neiman D."/>
            <person name="Pearson M."/>
            <person name="Priest M."/>
            <person name="Roberts A."/>
            <person name="Saif S."/>
            <person name="Shea T."/>
            <person name="Sisk P."/>
            <person name="Sykes S."/>
            <person name="Wortman J."/>
            <person name="Nusbaum C."/>
            <person name="Birren B."/>
        </authorList>
    </citation>
    <scope>NUCLEOTIDE SEQUENCE [LARGE SCALE GENOMIC DNA]</scope>
    <source>
        <strain evidence="1 2">CAMP/Malaysia</strain>
    </source>
</reference>
<dbReference type="AlphaFoldDB" id="A0A024XA06"/>